<evidence type="ECO:0000313" key="2">
    <source>
        <dbReference type="EMBL" id="JAD61687.1"/>
    </source>
</evidence>
<feature type="transmembrane region" description="Helical" evidence="1">
    <location>
        <begin position="12"/>
        <end position="31"/>
    </location>
</feature>
<protein>
    <submittedName>
        <fullName evidence="2">Uncharacterized protein</fullName>
    </submittedName>
</protein>
<evidence type="ECO:0000256" key="1">
    <source>
        <dbReference type="SAM" id="Phobius"/>
    </source>
</evidence>
<name>A0A0A9BQZ9_ARUDO</name>
<reference evidence="2" key="2">
    <citation type="journal article" date="2015" name="Data Brief">
        <title>Shoot transcriptome of the giant reed, Arundo donax.</title>
        <authorList>
            <person name="Barrero R.A."/>
            <person name="Guerrero F.D."/>
            <person name="Moolhuijzen P."/>
            <person name="Goolsby J.A."/>
            <person name="Tidwell J."/>
            <person name="Bellgard S.E."/>
            <person name="Bellgard M.I."/>
        </authorList>
    </citation>
    <scope>NUCLEOTIDE SEQUENCE</scope>
    <source>
        <tissue evidence="2">Shoot tissue taken approximately 20 cm above the soil surface</tissue>
    </source>
</reference>
<reference evidence="2" key="1">
    <citation type="submission" date="2014-09" db="EMBL/GenBank/DDBJ databases">
        <authorList>
            <person name="Magalhaes I.L.F."/>
            <person name="Oliveira U."/>
            <person name="Santos F.R."/>
            <person name="Vidigal T.H.D.A."/>
            <person name="Brescovit A.D."/>
            <person name="Santos A.J."/>
        </authorList>
    </citation>
    <scope>NUCLEOTIDE SEQUENCE</scope>
    <source>
        <tissue evidence="2">Shoot tissue taken approximately 20 cm above the soil surface</tissue>
    </source>
</reference>
<sequence>MLIPIPHGQVILLIVALSLDIAFSLALLPLLGNPRDKVQYHALVLKQN</sequence>
<dbReference type="AlphaFoldDB" id="A0A0A9BQZ9"/>
<dbReference type="EMBL" id="GBRH01236208">
    <property type="protein sequence ID" value="JAD61687.1"/>
    <property type="molecule type" value="Transcribed_RNA"/>
</dbReference>
<proteinExistence type="predicted"/>
<keyword evidence="1" id="KW-0472">Membrane</keyword>
<accession>A0A0A9BQZ9</accession>
<keyword evidence="1" id="KW-1133">Transmembrane helix</keyword>
<keyword evidence="1" id="KW-0812">Transmembrane</keyword>
<organism evidence="2">
    <name type="scientific">Arundo donax</name>
    <name type="common">Giant reed</name>
    <name type="synonym">Donax arundinaceus</name>
    <dbReference type="NCBI Taxonomy" id="35708"/>
    <lineage>
        <taxon>Eukaryota</taxon>
        <taxon>Viridiplantae</taxon>
        <taxon>Streptophyta</taxon>
        <taxon>Embryophyta</taxon>
        <taxon>Tracheophyta</taxon>
        <taxon>Spermatophyta</taxon>
        <taxon>Magnoliopsida</taxon>
        <taxon>Liliopsida</taxon>
        <taxon>Poales</taxon>
        <taxon>Poaceae</taxon>
        <taxon>PACMAD clade</taxon>
        <taxon>Arundinoideae</taxon>
        <taxon>Arundineae</taxon>
        <taxon>Arundo</taxon>
    </lineage>
</organism>